<evidence type="ECO:0008006" key="8">
    <source>
        <dbReference type="Google" id="ProtNLM"/>
    </source>
</evidence>
<dbReference type="InterPro" id="IPR019369">
    <property type="entry name" value="Efm5/EEF1AKMT1"/>
</dbReference>
<dbReference type="STRING" id="1890364.A0A2P6MQR2"/>
<evidence type="ECO:0000313" key="6">
    <source>
        <dbReference type="EMBL" id="PRP80458.1"/>
    </source>
</evidence>
<evidence type="ECO:0000256" key="3">
    <source>
        <dbReference type="ARBA" id="ARBA00022603"/>
    </source>
</evidence>
<feature type="non-terminal residue" evidence="5">
    <location>
        <position position="183"/>
    </location>
</feature>
<dbReference type="AlphaFoldDB" id="A0A2P6MQR2"/>
<dbReference type="InParanoid" id="A0A2P6MQR2"/>
<keyword evidence="7" id="KW-1185">Reference proteome</keyword>
<sequence>MDIDSIIQRGQEDDDLALPSSTLDILRGFLRDKEDREKEEQRLVQEGANNTDITESFSEDWQLSQFWYTDDTSDRVAREALKMANGGRIACLSTPSIFRALKRISPALDNCFLFEYDKRFSFYKEKFVFYDYIEPTNLPQELKGSFDFIIVDPPFLSEECQVKASETVQFLRRSQESLTLVLT</sequence>
<accession>A0A2P6MQR2</accession>
<keyword evidence="2" id="KW-0963">Cytoplasm</keyword>
<dbReference type="EMBL" id="MDYQ01000149">
    <property type="protein sequence ID" value="PRP80458.1"/>
    <property type="molecule type" value="Genomic_DNA"/>
</dbReference>
<dbReference type="GO" id="GO:0032259">
    <property type="term" value="P:methylation"/>
    <property type="evidence" value="ECO:0007669"/>
    <property type="project" value="UniProtKB-KW"/>
</dbReference>
<reference evidence="5 7" key="1">
    <citation type="journal article" date="2018" name="Genome Biol. Evol.">
        <title>Multiple Roots of Fruiting Body Formation in Amoebozoa.</title>
        <authorList>
            <person name="Hillmann F."/>
            <person name="Forbes G."/>
            <person name="Novohradska S."/>
            <person name="Ferling I."/>
            <person name="Riege K."/>
            <person name="Groth M."/>
            <person name="Westermann M."/>
            <person name="Marz M."/>
            <person name="Spaller T."/>
            <person name="Winckler T."/>
            <person name="Schaap P."/>
            <person name="Glockner G."/>
        </authorList>
    </citation>
    <scope>NUCLEOTIDE SEQUENCE [LARGE SCALE GENOMIC DNA]</scope>
    <source>
        <strain evidence="5 7">Jena</strain>
    </source>
</reference>
<name>A0A2P6MQR2_9EUKA</name>
<dbReference type="Proteomes" id="UP000241769">
    <property type="component" value="Unassembled WGS sequence"/>
</dbReference>
<evidence type="ECO:0000256" key="2">
    <source>
        <dbReference type="ARBA" id="ARBA00022490"/>
    </source>
</evidence>
<protein>
    <recommendedName>
        <fullName evidence="8">N(6)-adenine-specific DNA methyltransferase 2</fullName>
    </recommendedName>
</protein>
<evidence type="ECO:0000256" key="1">
    <source>
        <dbReference type="ARBA" id="ARBA00004496"/>
    </source>
</evidence>
<evidence type="ECO:0000313" key="7">
    <source>
        <dbReference type="Proteomes" id="UP000241769"/>
    </source>
</evidence>
<dbReference type="InterPro" id="IPR041370">
    <property type="entry name" value="Mlase_EEF1AKMT1/ZCCHC4"/>
</dbReference>
<dbReference type="GO" id="GO:0005737">
    <property type="term" value="C:cytoplasm"/>
    <property type="evidence" value="ECO:0007669"/>
    <property type="project" value="UniProtKB-SubCell"/>
</dbReference>
<dbReference type="GO" id="GO:0016279">
    <property type="term" value="F:protein-lysine N-methyltransferase activity"/>
    <property type="evidence" value="ECO:0007669"/>
    <property type="project" value="InterPro"/>
</dbReference>
<dbReference type="InterPro" id="IPR002052">
    <property type="entry name" value="DNA_methylase_N6_adenine_CS"/>
</dbReference>
<dbReference type="GO" id="GO:0003676">
    <property type="term" value="F:nucleic acid binding"/>
    <property type="evidence" value="ECO:0007669"/>
    <property type="project" value="InterPro"/>
</dbReference>
<keyword evidence="3" id="KW-0489">Methyltransferase</keyword>
<dbReference type="PANTHER" id="PTHR13200">
    <property type="entry name" value="EEF1A LYSINE METHYLTRANSFERASE 1"/>
    <property type="match status" value="1"/>
</dbReference>
<dbReference type="PANTHER" id="PTHR13200:SF0">
    <property type="entry name" value="EEF1A LYSINE METHYLTRANSFERASE 1"/>
    <property type="match status" value="1"/>
</dbReference>
<evidence type="ECO:0000256" key="4">
    <source>
        <dbReference type="ARBA" id="ARBA00022679"/>
    </source>
</evidence>
<comment type="subcellular location">
    <subcellularLocation>
        <location evidence="1">Cytoplasm</location>
    </subcellularLocation>
</comment>
<dbReference type="PROSITE" id="PS00092">
    <property type="entry name" value="N6_MTASE"/>
    <property type="match status" value="1"/>
</dbReference>
<organism evidence="5 7">
    <name type="scientific">Planoprotostelium fungivorum</name>
    <dbReference type="NCBI Taxonomy" id="1890364"/>
    <lineage>
        <taxon>Eukaryota</taxon>
        <taxon>Amoebozoa</taxon>
        <taxon>Evosea</taxon>
        <taxon>Variosea</taxon>
        <taxon>Cavosteliida</taxon>
        <taxon>Cavosteliaceae</taxon>
        <taxon>Planoprotostelium</taxon>
    </lineage>
</organism>
<gene>
    <name evidence="6" type="ORF">PROFUN_11913</name>
    <name evidence="5" type="ORF">PROFUN_16371</name>
</gene>
<evidence type="ECO:0000313" key="5">
    <source>
        <dbReference type="EMBL" id="PRP74040.1"/>
    </source>
</evidence>
<dbReference type="EMBL" id="MDYQ01000503">
    <property type="protein sequence ID" value="PRP74040.1"/>
    <property type="molecule type" value="Genomic_DNA"/>
</dbReference>
<dbReference type="OrthoDB" id="206354at2759"/>
<comment type="caution">
    <text evidence="5">The sequence shown here is derived from an EMBL/GenBank/DDBJ whole genome shotgun (WGS) entry which is preliminary data.</text>
</comment>
<proteinExistence type="predicted"/>
<dbReference type="FunCoup" id="A0A2P6MQR2">
    <property type="interactions" value="248"/>
</dbReference>
<keyword evidence="4" id="KW-0808">Transferase</keyword>
<dbReference type="Pfam" id="PF10237">
    <property type="entry name" value="N6-adenineMlase"/>
    <property type="match status" value="1"/>
</dbReference>